<accession>A0ABT7BSJ6</accession>
<comment type="caution">
    <text evidence="2">The sequence shown here is derived from an EMBL/GenBank/DDBJ whole genome shotgun (WGS) entry which is preliminary data.</text>
</comment>
<keyword evidence="3" id="KW-1185">Reference proteome</keyword>
<name>A0ABT7BSJ6_9CYAN</name>
<gene>
    <name evidence="2" type="ORF">PMH09_02450</name>
</gene>
<dbReference type="InterPro" id="IPR000182">
    <property type="entry name" value="GNAT_dom"/>
</dbReference>
<dbReference type="SUPFAM" id="SSF55729">
    <property type="entry name" value="Acyl-CoA N-acyltransferases (Nat)"/>
    <property type="match status" value="1"/>
</dbReference>
<dbReference type="Proteomes" id="UP001232992">
    <property type="component" value="Unassembled WGS sequence"/>
</dbReference>
<dbReference type="InterPro" id="IPR016181">
    <property type="entry name" value="Acyl_CoA_acyltransferase"/>
</dbReference>
<protein>
    <submittedName>
        <fullName evidence="2">GNAT family N-acetyltransferase</fullName>
    </submittedName>
</protein>
<dbReference type="PANTHER" id="PTHR43233:SF1">
    <property type="entry name" value="FAMILY N-ACETYLTRANSFERASE, PUTATIVE (AFU_ORTHOLOGUE AFUA_6G03350)-RELATED"/>
    <property type="match status" value="1"/>
</dbReference>
<dbReference type="InterPro" id="IPR053144">
    <property type="entry name" value="Acetyltransferase_Butenolide"/>
</dbReference>
<evidence type="ECO:0000259" key="1">
    <source>
        <dbReference type="PROSITE" id="PS51186"/>
    </source>
</evidence>
<dbReference type="Gene3D" id="3.40.630.30">
    <property type="match status" value="1"/>
</dbReference>
<dbReference type="EMBL" id="JAQOSQ010000001">
    <property type="protein sequence ID" value="MDJ1182045.1"/>
    <property type="molecule type" value="Genomic_DNA"/>
</dbReference>
<proteinExistence type="predicted"/>
<reference evidence="2 3" key="1">
    <citation type="submission" date="2023-01" db="EMBL/GenBank/DDBJ databases">
        <title>Novel diversity within Roseofilum (Cyanobacteria; Desertifilaceae) from marine benthic mats with descriptions of four novel species.</title>
        <authorList>
            <person name="Wang Y."/>
            <person name="Berthold D.E."/>
            <person name="Hu J."/>
            <person name="Lefler F.W."/>
            <person name="Laughinghouse H.D. IV."/>
        </authorList>
    </citation>
    <scope>NUCLEOTIDE SEQUENCE [LARGE SCALE GENOMIC DNA]</scope>
    <source>
        <strain evidence="2 3">BLCC-M143</strain>
    </source>
</reference>
<sequence length="138" mass="15666">MEYSISSDRTQLDLNVIHDFLSNRSYWAQGRSLEEVQTSMENCICFGLCDGQGRTIGFARVLTDGLVMACLLDVFILEPYQGRGLGTYLLNYVLNDAGIAVKTWILRTADAHSFYEKFGFERLNSDDTYMIRGEHSLT</sequence>
<dbReference type="PROSITE" id="PS51186">
    <property type="entry name" value="GNAT"/>
    <property type="match status" value="1"/>
</dbReference>
<dbReference type="CDD" id="cd04301">
    <property type="entry name" value="NAT_SF"/>
    <property type="match status" value="1"/>
</dbReference>
<feature type="domain" description="N-acetyltransferase" evidence="1">
    <location>
        <begin position="4"/>
        <end position="138"/>
    </location>
</feature>
<evidence type="ECO:0000313" key="3">
    <source>
        <dbReference type="Proteomes" id="UP001232992"/>
    </source>
</evidence>
<dbReference type="Pfam" id="PF13508">
    <property type="entry name" value="Acetyltransf_7"/>
    <property type="match status" value="1"/>
</dbReference>
<evidence type="ECO:0000313" key="2">
    <source>
        <dbReference type="EMBL" id="MDJ1182045.1"/>
    </source>
</evidence>
<dbReference type="PANTHER" id="PTHR43233">
    <property type="entry name" value="FAMILY N-ACETYLTRANSFERASE, PUTATIVE (AFU_ORTHOLOGUE AFUA_6G03350)-RELATED"/>
    <property type="match status" value="1"/>
</dbReference>
<organism evidence="2 3">
    <name type="scientific">Roseofilum casamattae BLCC-M143</name>
    <dbReference type="NCBI Taxonomy" id="3022442"/>
    <lineage>
        <taxon>Bacteria</taxon>
        <taxon>Bacillati</taxon>
        <taxon>Cyanobacteriota</taxon>
        <taxon>Cyanophyceae</taxon>
        <taxon>Desertifilales</taxon>
        <taxon>Desertifilaceae</taxon>
        <taxon>Roseofilum</taxon>
        <taxon>Roseofilum casamattae</taxon>
    </lineage>
</organism>
<dbReference type="RefSeq" id="WP_283756694.1">
    <property type="nucleotide sequence ID" value="NZ_JAQOSQ010000001.1"/>
</dbReference>